<dbReference type="Proteomes" id="UP001055879">
    <property type="component" value="Linkage Group LG17"/>
</dbReference>
<keyword evidence="2" id="KW-1185">Reference proteome</keyword>
<dbReference type="EMBL" id="CM042063">
    <property type="protein sequence ID" value="KAI3666980.1"/>
    <property type="molecule type" value="Genomic_DNA"/>
</dbReference>
<reference evidence="2" key="1">
    <citation type="journal article" date="2022" name="Mol. Ecol. Resour.">
        <title>The genomes of chicory, endive, great burdock and yacon provide insights into Asteraceae palaeo-polyploidization history and plant inulin production.</title>
        <authorList>
            <person name="Fan W."/>
            <person name="Wang S."/>
            <person name="Wang H."/>
            <person name="Wang A."/>
            <person name="Jiang F."/>
            <person name="Liu H."/>
            <person name="Zhao H."/>
            <person name="Xu D."/>
            <person name="Zhang Y."/>
        </authorList>
    </citation>
    <scope>NUCLEOTIDE SEQUENCE [LARGE SCALE GENOMIC DNA]</scope>
    <source>
        <strain evidence="2">cv. Niubang</strain>
    </source>
</reference>
<evidence type="ECO:0000313" key="1">
    <source>
        <dbReference type="EMBL" id="KAI3666980.1"/>
    </source>
</evidence>
<evidence type="ECO:0000313" key="2">
    <source>
        <dbReference type="Proteomes" id="UP001055879"/>
    </source>
</evidence>
<comment type="caution">
    <text evidence="1">The sequence shown here is derived from an EMBL/GenBank/DDBJ whole genome shotgun (WGS) entry which is preliminary data.</text>
</comment>
<gene>
    <name evidence="1" type="ORF">L6452_42021</name>
</gene>
<accession>A0ACB8XGP3</accession>
<reference evidence="1 2" key="2">
    <citation type="journal article" date="2022" name="Mol. Ecol. Resour.">
        <title>The genomes of chicory, endive, great burdock and yacon provide insights into Asteraceae paleo-polyploidization history and plant inulin production.</title>
        <authorList>
            <person name="Fan W."/>
            <person name="Wang S."/>
            <person name="Wang H."/>
            <person name="Wang A."/>
            <person name="Jiang F."/>
            <person name="Liu H."/>
            <person name="Zhao H."/>
            <person name="Xu D."/>
            <person name="Zhang Y."/>
        </authorList>
    </citation>
    <scope>NUCLEOTIDE SEQUENCE [LARGE SCALE GENOMIC DNA]</scope>
    <source>
        <strain evidence="2">cv. Niubang</strain>
    </source>
</reference>
<sequence length="109" mass="11246">MLQIRLSNKATASESGVGAKLPSGETVTVACPDHLVLVELPVAKSLGSSSGVTLVKIVGHRSRRPLGEHTGLGLSDPSPASLNLSLDPRFSPSPLDLSPSLSLALARTR</sequence>
<proteinExistence type="predicted"/>
<name>A0ACB8XGP3_ARCLA</name>
<protein>
    <submittedName>
        <fullName evidence="1">Uncharacterized protein</fullName>
    </submittedName>
</protein>
<organism evidence="1 2">
    <name type="scientific">Arctium lappa</name>
    <name type="common">Greater burdock</name>
    <name type="synonym">Lappa major</name>
    <dbReference type="NCBI Taxonomy" id="4217"/>
    <lineage>
        <taxon>Eukaryota</taxon>
        <taxon>Viridiplantae</taxon>
        <taxon>Streptophyta</taxon>
        <taxon>Embryophyta</taxon>
        <taxon>Tracheophyta</taxon>
        <taxon>Spermatophyta</taxon>
        <taxon>Magnoliopsida</taxon>
        <taxon>eudicotyledons</taxon>
        <taxon>Gunneridae</taxon>
        <taxon>Pentapetalae</taxon>
        <taxon>asterids</taxon>
        <taxon>campanulids</taxon>
        <taxon>Asterales</taxon>
        <taxon>Asteraceae</taxon>
        <taxon>Carduoideae</taxon>
        <taxon>Cardueae</taxon>
        <taxon>Arctiinae</taxon>
        <taxon>Arctium</taxon>
    </lineage>
</organism>